<evidence type="ECO:0008006" key="4">
    <source>
        <dbReference type="Google" id="ProtNLM"/>
    </source>
</evidence>
<sequence>MKLKTTILSLAFLSLFFLFSCGDEKNNKSNQDDSATATITLDDGQELDFKSTFNTSASLMSQKFGIGFTNMNNGITVYMMIMSPKKLVPGTHDGYIKVSQMGKSNLIEETYDSHYNKGAETKKEGNSKLTITTMNSDLAQGTFSGTLYSKSGKKITIKDGVFNVKKKKRKNRKK</sequence>
<evidence type="ECO:0000256" key="1">
    <source>
        <dbReference type="SAM" id="SignalP"/>
    </source>
</evidence>
<gene>
    <name evidence="2" type="ORF">RBU60_03310</name>
</gene>
<keyword evidence="3" id="KW-1185">Reference proteome</keyword>
<accession>A0ABU0ZYQ7</accession>
<evidence type="ECO:0000313" key="2">
    <source>
        <dbReference type="EMBL" id="MDQ7916591.1"/>
    </source>
</evidence>
<dbReference type="Proteomes" id="UP001230915">
    <property type="component" value="Unassembled WGS sequence"/>
</dbReference>
<reference evidence="2 3" key="1">
    <citation type="submission" date="2023-08" db="EMBL/GenBank/DDBJ databases">
        <title>Mesonia sp. MT50, isolated from deep-sea sediment of the Mariana Trench.</title>
        <authorList>
            <person name="Fu H."/>
        </authorList>
    </citation>
    <scope>NUCLEOTIDE SEQUENCE [LARGE SCALE GENOMIC DNA]</scope>
    <source>
        <strain evidence="2 3">MT50</strain>
    </source>
</reference>
<proteinExistence type="predicted"/>
<protein>
    <recommendedName>
        <fullName evidence="4">DUF4251 domain-containing protein</fullName>
    </recommendedName>
</protein>
<dbReference type="PROSITE" id="PS51257">
    <property type="entry name" value="PROKAR_LIPOPROTEIN"/>
    <property type="match status" value="1"/>
</dbReference>
<dbReference type="EMBL" id="JAVHUL010000005">
    <property type="protein sequence ID" value="MDQ7916591.1"/>
    <property type="molecule type" value="Genomic_DNA"/>
</dbReference>
<dbReference type="RefSeq" id="WP_308863242.1">
    <property type="nucleotide sequence ID" value="NZ_JAVHUL010000005.1"/>
</dbReference>
<comment type="caution">
    <text evidence="2">The sequence shown here is derived from an EMBL/GenBank/DDBJ whole genome shotgun (WGS) entry which is preliminary data.</text>
</comment>
<feature type="signal peptide" evidence="1">
    <location>
        <begin position="1"/>
        <end position="22"/>
    </location>
</feature>
<organism evidence="2 3">
    <name type="scientific">Mesonia profundi</name>
    <dbReference type="NCBI Taxonomy" id="3070998"/>
    <lineage>
        <taxon>Bacteria</taxon>
        <taxon>Pseudomonadati</taxon>
        <taxon>Bacteroidota</taxon>
        <taxon>Flavobacteriia</taxon>
        <taxon>Flavobacteriales</taxon>
        <taxon>Flavobacteriaceae</taxon>
        <taxon>Mesonia</taxon>
    </lineage>
</organism>
<evidence type="ECO:0000313" key="3">
    <source>
        <dbReference type="Proteomes" id="UP001230915"/>
    </source>
</evidence>
<feature type="chain" id="PRO_5045174002" description="DUF4251 domain-containing protein" evidence="1">
    <location>
        <begin position="23"/>
        <end position="174"/>
    </location>
</feature>
<keyword evidence="1" id="KW-0732">Signal</keyword>
<name>A0ABU0ZYQ7_9FLAO</name>